<reference evidence="1 2" key="1">
    <citation type="journal article" date="2019" name="Int. J. Syst. Evol. Microbiol.">
        <title>The Global Catalogue of Microorganisms (GCM) 10K type strain sequencing project: providing services to taxonomists for standard genome sequencing and annotation.</title>
        <authorList>
            <consortium name="The Broad Institute Genomics Platform"/>
            <consortium name="The Broad Institute Genome Sequencing Center for Infectious Disease"/>
            <person name="Wu L."/>
            <person name="Ma J."/>
        </authorList>
    </citation>
    <scope>NUCLEOTIDE SEQUENCE [LARGE SCALE GENOMIC DNA]</scope>
    <source>
        <strain evidence="1 2">NBRC 111368</strain>
    </source>
</reference>
<accession>A0ABD5RZ09</accession>
<keyword evidence="2" id="KW-1185">Reference proteome</keyword>
<organism evidence="1 2">
    <name type="scientific">Halobium palmae</name>
    <dbReference type="NCBI Taxonomy" id="1776492"/>
    <lineage>
        <taxon>Archaea</taxon>
        <taxon>Methanobacteriati</taxon>
        <taxon>Methanobacteriota</taxon>
        <taxon>Stenosarchaea group</taxon>
        <taxon>Halobacteria</taxon>
        <taxon>Halobacteriales</taxon>
        <taxon>Haloferacaceae</taxon>
        <taxon>Halobium</taxon>
    </lineage>
</organism>
<comment type="caution">
    <text evidence="1">The sequence shown here is derived from an EMBL/GenBank/DDBJ whole genome shotgun (WGS) entry which is preliminary data.</text>
</comment>
<feature type="non-terminal residue" evidence="1">
    <location>
        <position position="1"/>
    </location>
</feature>
<evidence type="ECO:0008006" key="3">
    <source>
        <dbReference type="Google" id="ProtNLM"/>
    </source>
</evidence>
<evidence type="ECO:0000313" key="1">
    <source>
        <dbReference type="EMBL" id="MFC6724168.1"/>
    </source>
</evidence>
<name>A0ABD5RZ09_9EURY</name>
<protein>
    <recommendedName>
        <fullName evidence="3">PRC-barrel domain containing protein</fullName>
    </recommendedName>
</protein>
<dbReference type="Proteomes" id="UP001596328">
    <property type="component" value="Unassembled WGS sequence"/>
</dbReference>
<proteinExistence type="predicted"/>
<sequence>PSPGDGPGLSDDDVGKAVFDGDGAELGLIVGVEEGGAVRIEPDPGLTDRLRGVLGWERDEGDGDRELARSTVERVEDDRVVVDADAVDVGSA</sequence>
<evidence type="ECO:0000313" key="2">
    <source>
        <dbReference type="Proteomes" id="UP001596328"/>
    </source>
</evidence>
<dbReference type="AlphaFoldDB" id="A0ABD5RZ09"/>
<gene>
    <name evidence="1" type="ORF">ACFQE1_07225</name>
</gene>
<dbReference type="EMBL" id="JBHSWU010000114">
    <property type="protein sequence ID" value="MFC6724168.1"/>
    <property type="molecule type" value="Genomic_DNA"/>
</dbReference>